<dbReference type="AlphaFoldDB" id="A0A140SSG4"/>
<evidence type="ECO:0000313" key="2">
    <source>
        <dbReference type="EMBL" id="AFH91947.1"/>
    </source>
</evidence>
<dbReference type="KEGG" id="psi:S70_00220"/>
<dbReference type="PANTHER" id="PTHR46211">
    <property type="entry name" value="GLYCEROPHOSPHORYL DIESTER PHOSPHODIESTERASE"/>
    <property type="match status" value="1"/>
</dbReference>
<dbReference type="GeneID" id="93519216"/>
<dbReference type="GO" id="GO:0006629">
    <property type="term" value="P:lipid metabolic process"/>
    <property type="evidence" value="ECO:0007669"/>
    <property type="project" value="InterPro"/>
</dbReference>
<dbReference type="Pfam" id="PF03009">
    <property type="entry name" value="GDPD"/>
    <property type="match status" value="1"/>
</dbReference>
<gene>
    <name evidence="2" type="ordered locus">S70_00220</name>
</gene>
<evidence type="ECO:0000259" key="1">
    <source>
        <dbReference type="PROSITE" id="PS51704"/>
    </source>
</evidence>
<sequence>MDFEFHRAKEGVVLANSHRGYASKYPENTMPAFIGALEAGTHCIEIDIHLTVDNQIVVTHDHRIDRVSTGTGFVEEMTYTQLSRYDFGVKFNNKFEGTKIPLLKDVIKWAVANQVGLIVEVKQRRRVDEFIEHLVDVLSSVPNAISHIQLLGFNHVLINKVKEKIPQLALQVVTIERYNDQLAAVSASNASCVCVEYEYTHIDDLRAYKAAGLGVRLYLHENKNGIAPLEQYLLKFGCDCRAEIIEWLQEGLIDILSHDDIPYLQSLIEDAGLQWN</sequence>
<feature type="domain" description="GP-PDE" evidence="1">
    <location>
        <begin position="13"/>
        <end position="260"/>
    </location>
</feature>
<name>A0A140SSG4_PROSM</name>
<dbReference type="PATRIC" id="fig|1157951.4.peg.47"/>
<dbReference type="Gene3D" id="3.20.20.190">
    <property type="entry name" value="Phosphatidylinositol (PI) phosphodiesterase"/>
    <property type="match status" value="1"/>
</dbReference>
<dbReference type="InterPro" id="IPR030395">
    <property type="entry name" value="GP_PDE_dom"/>
</dbReference>
<dbReference type="PROSITE" id="PS50007">
    <property type="entry name" value="PIPLC_X_DOMAIN"/>
    <property type="match status" value="1"/>
</dbReference>
<dbReference type="PANTHER" id="PTHR46211:SF1">
    <property type="entry name" value="GLYCEROPHOSPHODIESTER PHOSPHODIESTERASE, CYTOPLASMIC"/>
    <property type="match status" value="1"/>
</dbReference>
<dbReference type="GO" id="GO:0008081">
    <property type="term" value="F:phosphoric diester hydrolase activity"/>
    <property type="evidence" value="ECO:0007669"/>
    <property type="project" value="InterPro"/>
</dbReference>
<dbReference type="HOGENOM" id="CLU_030006_3_4_6"/>
<reference evidence="3" key="2">
    <citation type="submission" date="2012-04" db="EMBL/GenBank/DDBJ databases">
        <title>Complete genome sequence of Providencia stuartii clinical isolate MRSN 2154.</title>
        <authorList>
            <person name="Clifford R.J."/>
            <person name="Hang J."/>
            <person name="Riley M.C."/>
            <person name="Onmus-Leone F."/>
            <person name="Kuschner R.A."/>
            <person name="Lesho E.P."/>
            <person name="Waterman P.E."/>
        </authorList>
    </citation>
    <scope>NUCLEOTIDE SEQUENCE [LARGE SCALE GENOMIC DNA]</scope>
    <source>
        <strain evidence="3">MRSN 2154</strain>
    </source>
</reference>
<evidence type="ECO:0000313" key="3">
    <source>
        <dbReference type="Proteomes" id="UP000005012"/>
    </source>
</evidence>
<dbReference type="Proteomes" id="UP000005012">
    <property type="component" value="Chromosome"/>
</dbReference>
<reference evidence="2 3" key="1">
    <citation type="journal article" date="2012" name="J. Bacteriol.">
        <title>Complete Genome Sequence of Providencia stuartii Clinical Isolate MRSN 2154.</title>
        <authorList>
            <person name="Clifford R.J."/>
            <person name="Hang J."/>
            <person name="Riley M.C."/>
            <person name="Onmus-Leone F."/>
            <person name="Kuschner R.A."/>
            <person name="Lesho E.P."/>
            <person name="Waterman P.E."/>
        </authorList>
    </citation>
    <scope>NUCLEOTIDE SEQUENCE [LARGE SCALE GENOMIC DNA]</scope>
    <source>
        <strain evidence="2 3">MRSN 2154</strain>
    </source>
</reference>
<dbReference type="OrthoDB" id="9795622at2"/>
<protein>
    <submittedName>
        <fullName evidence="2">Glycerophosphoryl diester phosphodiesterase</fullName>
    </submittedName>
</protein>
<dbReference type="EMBL" id="CP003488">
    <property type="protein sequence ID" value="AFH91947.1"/>
    <property type="molecule type" value="Genomic_DNA"/>
</dbReference>
<dbReference type="RefSeq" id="WP_004919992.1">
    <property type="nucleotide sequence ID" value="NC_017731.1"/>
</dbReference>
<dbReference type="SUPFAM" id="SSF51695">
    <property type="entry name" value="PLC-like phosphodiesterases"/>
    <property type="match status" value="1"/>
</dbReference>
<proteinExistence type="predicted"/>
<dbReference type="PROSITE" id="PS51704">
    <property type="entry name" value="GP_PDE"/>
    <property type="match status" value="1"/>
</dbReference>
<organism evidence="2 3">
    <name type="scientific">Providencia stuartii (strain MRSN 2154)</name>
    <dbReference type="NCBI Taxonomy" id="1157951"/>
    <lineage>
        <taxon>Bacteria</taxon>
        <taxon>Pseudomonadati</taxon>
        <taxon>Pseudomonadota</taxon>
        <taxon>Gammaproteobacteria</taxon>
        <taxon>Enterobacterales</taxon>
        <taxon>Morganellaceae</taxon>
        <taxon>Providencia</taxon>
    </lineage>
</organism>
<dbReference type="InterPro" id="IPR017946">
    <property type="entry name" value="PLC-like_Pdiesterase_TIM-brl"/>
</dbReference>
<accession>A0A140SSG4</accession>